<keyword evidence="5" id="KW-0418">Kinase</keyword>
<dbReference type="Proteomes" id="UP000016587">
    <property type="component" value="Chromosome"/>
</dbReference>
<dbReference type="eggNOG" id="COG0784">
    <property type="taxonomic scope" value="Bacteria"/>
</dbReference>
<evidence type="ECO:0000256" key="2">
    <source>
        <dbReference type="PROSITE-ProRule" id="PRU00169"/>
    </source>
</evidence>
<evidence type="ECO:0000313" key="5">
    <source>
        <dbReference type="EMBL" id="AGW14217.1"/>
    </source>
</evidence>
<dbReference type="PROSITE" id="PS50110">
    <property type="entry name" value="RESPONSE_REGULATORY"/>
    <property type="match status" value="1"/>
</dbReference>
<evidence type="ECO:0000256" key="1">
    <source>
        <dbReference type="ARBA" id="ARBA00022553"/>
    </source>
</evidence>
<dbReference type="GO" id="GO:0016301">
    <property type="term" value="F:kinase activity"/>
    <property type="evidence" value="ECO:0007669"/>
    <property type="project" value="UniProtKB-KW"/>
</dbReference>
<organism evidence="5 6">
    <name type="scientific">Megalodesulfovibrio gigas (strain ATCC 19364 / DSM 1382 / NCIMB 9332 / VKM B-1759)</name>
    <name type="common">Desulfovibrio gigas</name>
    <dbReference type="NCBI Taxonomy" id="1121448"/>
    <lineage>
        <taxon>Bacteria</taxon>
        <taxon>Pseudomonadati</taxon>
        <taxon>Thermodesulfobacteriota</taxon>
        <taxon>Desulfovibrionia</taxon>
        <taxon>Desulfovibrionales</taxon>
        <taxon>Desulfovibrionaceae</taxon>
        <taxon>Megalodesulfovibrio</taxon>
    </lineage>
</organism>
<dbReference type="InterPro" id="IPR036890">
    <property type="entry name" value="HATPase_C_sf"/>
</dbReference>
<reference evidence="6" key="2">
    <citation type="submission" date="2013-07" db="EMBL/GenBank/DDBJ databases">
        <authorList>
            <person name="Morais-Silva F.O."/>
            <person name="Rezende A.M."/>
            <person name="Pimentel C."/>
            <person name="Resende D.M."/>
            <person name="Santos C.I."/>
            <person name="Clemente C."/>
            <person name="de Oliveira L.M."/>
            <person name="da Silva S.M."/>
            <person name="Costa D.A."/>
            <person name="Varela-Raposo A."/>
            <person name="Horacio E.C.A."/>
            <person name="Matos M."/>
            <person name="Flores O."/>
            <person name="Ruiz J.C."/>
            <person name="Rodrigues-Pousada C."/>
        </authorList>
    </citation>
    <scope>NUCLEOTIDE SEQUENCE [LARGE SCALE GENOMIC DNA]</scope>
    <source>
        <strain evidence="6">ATCC 19364 / DSM 1382 / NCIMB 9332 / VKM B-1759</strain>
    </source>
</reference>
<dbReference type="PATRIC" id="fig|1121448.10.peg.2431"/>
<dbReference type="Gene3D" id="3.30.565.10">
    <property type="entry name" value="Histidine kinase-like ATPase, C-terminal domain"/>
    <property type="match status" value="1"/>
</dbReference>
<feature type="region of interest" description="Disordered" evidence="3">
    <location>
        <begin position="276"/>
        <end position="296"/>
    </location>
</feature>
<dbReference type="SUPFAM" id="SSF55874">
    <property type="entry name" value="ATPase domain of HSP90 chaperone/DNA topoisomerase II/histidine kinase"/>
    <property type="match status" value="1"/>
</dbReference>
<proteinExistence type="predicted"/>
<dbReference type="STRING" id="1121448.DGI_2477"/>
<accession>T2GE85</accession>
<sequence>MFGPAPVYLLLPQAYTGRRPLEAAARGWWNAVYLTYFNRMLPPAFRVRRIVSSEKKRYHTSMTDTHAAQSELTHATWLAWRLRTLETPMQGLLAAAGQLQDRLDDPMSLQLVREMETAARAMARLVGAQPESVDPPSAEPFTLPSLLAQAAAAFAALARARGLRLGWSVTPAAQGQVTGDPTLLLQVLFALLDDSIQHSRTGEIRIQAIRPGPPAPLERVAISISDTAPAEPCPILHEPDMLQTLVRLLGGTMMRQHHAERGRLCTLLLPLPAVADPARTAPPPGPESTRPALPRTKKPRRILLVDDYPPGLASLTEVLQLAGHEVLAARDGSTALALHATHRPDVVFMDLQMPNMDGLEATRLLRQAEQMYGLPRTPVYAMTAFSPNAVPVQLQEMEVDGCIAKPVDLDALLRLLQSLP</sequence>
<dbReference type="EMBL" id="CP006585">
    <property type="protein sequence ID" value="AGW14217.1"/>
    <property type="molecule type" value="Genomic_DNA"/>
</dbReference>
<evidence type="ECO:0000259" key="4">
    <source>
        <dbReference type="PROSITE" id="PS50110"/>
    </source>
</evidence>
<dbReference type="PANTHER" id="PTHR45339">
    <property type="entry name" value="HYBRID SIGNAL TRANSDUCTION HISTIDINE KINASE J"/>
    <property type="match status" value="1"/>
</dbReference>
<dbReference type="Pfam" id="PF00072">
    <property type="entry name" value="Response_reg"/>
    <property type="match status" value="1"/>
</dbReference>
<dbReference type="GO" id="GO:0000160">
    <property type="term" value="P:phosphorelay signal transduction system"/>
    <property type="evidence" value="ECO:0007669"/>
    <property type="project" value="InterPro"/>
</dbReference>
<evidence type="ECO:0000313" key="6">
    <source>
        <dbReference type="Proteomes" id="UP000016587"/>
    </source>
</evidence>
<dbReference type="HOGENOM" id="CLU_653335_0_0_7"/>
<feature type="domain" description="Response regulatory" evidence="4">
    <location>
        <begin position="301"/>
        <end position="420"/>
    </location>
</feature>
<dbReference type="InterPro" id="IPR001789">
    <property type="entry name" value="Sig_transdc_resp-reg_receiver"/>
</dbReference>
<dbReference type="InterPro" id="IPR011006">
    <property type="entry name" value="CheY-like_superfamily"/>
</dbReference>
<dbReference type="AlphaFoldDB" id="T2GE85"/>
<dbReference type="KEGG" id="dgg:DGI_2477"/>
<keyword evidence="1 2" id="KW-0597">Phosphoprotein</keyword>
<dbReference type="Gene3D" id="3.40.50.2300">
    <property type="match status" value="1"/>
</dbReference>
<dbReference type="SUPFAM" id="SSF52172">
    <property type="entry name" value="CheY-like"/>
    <property type="match status" value="1"/>
</dbReference>
<name>T2GE85_MEGG1</name>
<gene>
    <name evidence="5" type="ORF">DGI_2477</name>
</gene>
<dbReference type="CDD" id="cd17546">
    <property type="entry name" value="REC_hyHK_CKI1_RcsC-like"/>
    <property type="match status" value="1"/>
</dbReference>
<dbReference type="SMART" id="SM00448">
    <property type="entry name" value="REC"/>
    <property type="match status" value="1"/>
</dbReference>
<keyword evidence="6" id="KW-1185">Reference proteome</keyword>
<feature type="modified residue" description="4-aspartylphosphate" evidence="2">
    <location>
        <position position="350"/>
    </location>
</feature>
<dbReference type="PANTHER" id="PTHR45339:SF5">
    <property type="entry name" value="HISTIDINE KINASE"/>
    <property type="match status" value="1"/>
</dbReference>
<evidence type="ECO:0000256" key="3">
    <source>
        <dbReference type="SAM" id="MobiDB-lite"/>
    </source>
</evidence>
<keyword evidence="5" id="KW-0808">Transferase</keyword>
<reference evidence="5 6" key="1">
    <citation type="journal article" date="2013" name="J. Bacteriol.">
        <title>Roles of HynAB and Ech, the only two hydrogenases found in the model sulfate reducer Desulfovibrio gigas.</title>
        <authorList>
            <person name="Morais-Silva F.O."/>
            <person name="Santos C.I."/>
            <person name="Rodrigues R."/>
            <person name="Pereira I.A."/>
            <person name="Rodrigues-Pousada C."/>
        </authorList>
    </citation>
    <scope>NUCLEOTIDE SEQUENCE [LARGE SCALE GENOMIC DNA]</scope>
    <source>
        <strain evidence="6">ATCC 19364 / DSM 1382 / NCIMB 9332 / VKM B-1759</strain>
    </source>
</reference>
<protein>
    <submittedName>
        <fullName evidence="5">Putative PAS/PAC sensor hybrid histidine kinase</fullName>
    </submittedName>
</protein>